<dbReference type="InterPro" id="IPR011989">
    <property type="entry name" value="ARM-like"/>
</dbReference>
<dbReference type="SUPFAM" id="SSF48371">
    <property type="entry name" value="ARM repeat"/>
    <property type="match status" value="1"/>
</dbReference>
<keyword evidence="10" id="KW-1185">Reference proteome</keyword>
<dbReference type="SMART" id="SM00651">
    <property type="entry name" value="Sm"/>
    <property type="match status" value="1"/>
</dbReference>
<feature type="domain" description="Sm" evidence="8">
    <location>
        <begin position="861"/>
        <end position="936"/>
    </location>
</feature>
<evidence type="ECO:0000256" key="5">
    <source>
        <dbReference type="ARBA" id="ARBA00022884"/>
    </source>
</evidence>
<gene>
    <name evidence="9" type="primary">LSM1</name>
    <name evidence="9" type="ORF">FOL47_009388</name>
</gene>
<evidence type="ECO:0000256" key="3">
    <source>
        <dbReference type="ARBA" id="ARBA00022490"/>
    </source>
</evidence>
<dbReference type="GO" id="GO:0000290">
    <property type="term" value="P:deadenylation-dependent decapping of nuclear-transcribed mRNA"/>
    <property type="evidence" value="ECO:0007669"/>
    <property type="project" value="TreeGrafter"/>
</dbReference>
<dbReference type="OrthoDB" id="422364at2759"/>
<dbReference type="PANTHER" id="PTHR15588">
    <property type="entry name" value="LSM1"/>
    <property type="match status" value="1"/>
</dbReference>
<dbReference type="GO" id="GO:0000932">
    <property type="term" value="C:P-body"/>
    <property type="evidence" value="ECO:0007669"/>
    <property type="project" value="UniProtKB-SubCell"/>
</dbReference>
<evidence type="ECO:0000256" key="2">
    <source>
        <dbReference type="ARBA" id="ARBA00006850"/>
    </source>
</evidence>
<organism evidence="9 10">
    <name type="scientific">Perkinsus chesapeaki</name>
    <name type="common">Clam parasite</name>
    <name type="synonym">Perkinsus andrewsi</name>
    <dbReference type="NCBI Taxonomy" id="330153"/>
    <lineage>
        <taxon>Eukaryota</taxon>
        <taxon>Sar</taxon>
        <taxon>Alveolata</taxon>
        <taxon>Perkinsozoa</taxon>
        <taxon>Perkinsea</taxon>
        <taxon>Perkinsida</taxon>
        <taxon>Perkinsidae</taxon>
        <taxon>Perkinsus</taxon>
    </lineage>
</organism>
<feature type="compositionally biased region" description="Low complexity" evidence="7">
    <location>
        <begin position="291"/>
        <end position="302"/>
    </location>
</feature>
<sequence length="976" mass="106276">MHSGSSTKQSPLRETDALTPAEDCRISRALRRGGTLSLGEAALCMQPLVLSHGVLAKEIAKAVEVLSSLKTDWRERQTCLERLARIVLGWDACAPSQDDLMKFDRELTRPLVTQVKDDRTAIVKHMSMLCIVFGASAYASHLSAHLLPAMIEPLLKQCTVTVAVIAESATQAIRGLSGCGCRKVLETIIKQHKHVHPVARRRVLEIVAAQLCATCEQSGLRDNSPPVRRAARLALCRLCYLGCSPDTAKTLWHSMDVAQQKTAEDLLEAGHGVLFSEGAFGEECPHGDFNRSIAASSRSPRPIEAEEVLSMNSSPSPALSPSASRGHPRISCDTPSKPISRRSPRQSSTRLSVSSLETPHRGPASGKRSANASRSPGLRPSLPKSPASTTVSPEEIISSHLTSLEAEPDDPLTLASLADFFTSGKCSATDVIPVLDRLVAVIASNGEHSPESRALSAALVKLLAGHSTQQRELLRALIRGEARLDPVLTSSFPVPLAIEEFAKTLAAESLEAIVKVMELLGDAQYLLEGLPSQRPPVISLLEKLSICLLEHGDILGQVAAAGVTQLLGSEDRPDILEVLRKELSPLEWNQLVRVCPHLDRRPRSSTSKASSGESGLSVIARLLKADRDNEKLEQDLLEAAQLIMSPAVNPMRFVLSRFARLLMLVFGLMGHSTMTEQNCKNSNNTKAAAFELLLAMLEVKPELFTDYVEVTISTIAHFISQQGVLEDPQLTSGMLDVGFEQSFFIDKLRTALSALMRVSNEPKRSLEALLAWLGATKSTIFGPLMMADIFVNVARDMEEGALSAYYGTVAPVLATIIDGEVAPEVNEEAVRLLGRLSGRGGHHEESESSSSSSRGMMRVPTWITAISDMLDRLVMVLLRDDRKLIGWLKTYDQYGNIVLNDTVERHIVEGVYADIGLGVMIIRGENIILFGEVHSLDMEPALRRAPLGQVLAMEQMQEEREAMEGKLDLAFLDDDL</sequence>
<dbReference type="PANTHER" id="PTHR15588:SF8">
    <property type="entry name" value="U6 SNRNA-ASSOCIATED SM-LIKE PROTEIN LSM1"/>
    <property type="match status" value="1"/>
</dbReference>
<evidence type="ECO:0000313" key="10">
    <source>
        <dbReference type="Proteomes" id="UP000591131"/>
    </source>
</evidence>
<dbReference type="InterPro" id="IPR010920">
    <property type="entry name" value="LSM_dom_sf"/>
</dbReference>
<dbReference type="GO" id="GO:0003729">
    <property type="term" value="F:mRNA binding"/>
    <property type="evidence" value="ECO:0007669"/>
    <property type="project" value="TreeGrafter"/>
</dbReference>
<dbReference type="PROSITE" id="PS52002">
    <property type="entry name" value="SM"/>
    <property type="match status" value="1"/>
</dbReference>
<evidence type="ECO:0000256" key="6">
    <source>
        <dbReference type="ARBA" id="ARBA00023274"/>
    </source>
</evidence>
<keyword evidence="4" id="KW-0507">mRNA processing</keyword>
<dbReference type="InterPro" id="IPR044642">
    <property type="entry name" value="PTHR15588"/>
</dbReference>
<dbReference type="Pfam" id="PF01423">
    <property type="entry name" value="LSM"/>
    <property type="match status" value="1"/>
</dbReference>
<proteinExistence type="inferred from homology"/>
<evidence type="ECO:0000256" key="1">
    <source>
        <dbReference type="ARBA" id="ARBA00004201"/>
    </source>
</evidence>
<feature type="compositionally biased region" description="Low complexity" evidence="7">
    <location>
        <begin position="313"/>
        <end position="324"/>
    </location>
</feature>
<comment type="similarity">
    <text evidence="2">Belongs to the snRNP Sm proteins family.</text>
</comment>
<dbReference type="Gene3D" id="1.25.10.10">
    <property type="entry name" value="Leucine-rich Repeat Variant"/>
    <property type="match status" value="1"/>
</dbReference>
<dbReference type="GO" id="GO:1990726">
    <property type="term" value="C:Lsm1-7-Pat1 complex"/>
    <property type="evidence" value="ECO:0007669"/>
    <property type="project" value="TreeGrafter"/>
</dbReference>
<comment type="caution">
    <text evidence="9">The sequence shown here is derived from an EMBL/GenBank/DDBJ whole genome shotgun (WGS) entry which is preliminary data.</text>
</comment>
<dbReference type="GO" id="GO:0006397">
    <property type="term" value="P:mRNA processing"/>
    <property type="evidence" value="ECO:0007669"/>
    <property type="project" value="UniProtKB-KW"/>
</dbReference>
<dbReference type="AlphaFoldDB" id="A0A7J6L8M3"/>
<evidence type="ECO:0000313" key="9">
    <source>
        <dbReference type="EMBL" id="KAF4655557.1"/>
    </source>
</evidence>
<dbReference type="GO" id="GO:1990904">
    <property type="term" value="C:ribonucleoprotein complex"/>
    <property type="evidence" value="ECO:0007669"/>
    <property type="project" value="UniProtKB-KW"/>
</dbReference>
<feature type="region of interest" description="Disordered" evidence="7">
    <location>
        <begin position="291"/>
        <end position="394"/>
    </location>
</feature>
<keyword evidence="3" id="KW-0963">Cytoplasm</keyword>
<feature type="compositionally biased region" description="Polar residues" evidence="7">
    <location>
        <begin position="345"/>
        <end position="357"/>
    </location>
</feature>
<keyword evidence="6" id="KW-0687">Ribonucleoprotein</keyword>
<dbReference type="CDD" id="cd01728">
    <property type="entry name" value="LSm1"/>
    <property type="match status" value="1"/>
</dbReference>
<dbReference type="InterPro" id="IPR047575">
    <property type="entry name" value="Sm"/>
</dbReference>
<dbReference type="Gene3D" id="2.30.30.100">
    <property type="match status" value="1"/>
</dbReference>
<dbReference type="InterPro" id="IPR034104">
    <property type="entry name" value="Lsm1"/>
</dbReference>
<accession>A0A7J6L8M3</accession>
<comment type="subcellular location">
    <subcellularLocation>
        <location evidence="1">Cytoplasm</location>
        <location evidence="1">P-body</location>
    </subcellularLocation>
</comment>
<protein>
    <submittedName>
        <fullName evidence="9">SM-like, degradation of cytoplasmic mRNAs and positively regulates transcription initiation</fullName>
    </submittedName>
</protein>
<evidence type="ECO:0000256" key="4">
    <source>
        <dbReference type="ARBA" id="ARBA00022664"/>
    </source>
</evidence>
<dbReference type="Proteomes" id="UP000591131">
    <property type="component" value="Unassembled WGS sequence"/>
</dbReference>
<keyword evidence="5" id="KW-0694">RNA-binding</keyword>
<dbReference type="EMBL" id="JAAPAO010000650">
    <property type="protein sequence ID" value="KAF4655557.1"/>
    <property type="molecule type" value="Genomic_DNA"/>
</dbReference>
<evidence type="ECO:0000256" key="7">
    <source>
        <dbReference type="SAM" id="MobiDB-lite"/>
    </source>
</evidence>
<dbReference type="InterPro" id="IPR001163">
    <property type="entry name" value="Sm_dom_euk/arc"/>
</dbReference>
<name>A0A7J6L8M3_PERCH</name>
<evidence type="ECO:0000259" key="8">
    <source>
        <dbReference type="PROSITE" id="PS52002"/>
    </source>
</evidence>
<reference evidence="9 10" key="1">
    <citation type="submission" date="2020-04" db="EMBL/GenBank/DDBJ databases">
        <title>Perkinsus chesapeaki whole genome sequence.</title>
        <authorList>
            <person name="Bogema D.R."/>
        </authorList>
    </citation>
    <scope>NUCLEOTIDE SEQUENCE [LARGE SCALE GENOMIC DNA]</scope>
    <source>
        <strain evidence="9">ATCC PRA-425</strain>
    </source>
</reference>
<dbReference type="InterPro" id="IPR016024">
    <property type="entry name" value="ARM-type_fold"/>
</dbReference>
<dbReference type="SUPFAM" id="SSF50182">
    <property type="entry name" value="Sm-like ribonucleoproteins"/>
    <property type="match status" value="1"/>
</dbReference>